<feature type="compositionally biased region" description="Acidic residues" evidence="1">
    <location>
        <begin position="183"/>
        <end position="198"/>
    </location>
</feature>
<sequence>MCSSEGLIGLSRCPTQIIKIIVQVFVMSLSRYLCILFTAAALSACGGSSGSDSRSAAPPNNGGGGGNQLQDADSDGIADDVDNCPMNSNAGQADADLDGLGDTCDIDADNDGVANASDNCPSVANANQLDSDGDLIGDACDPEDNSDDGGNNGGGEPTDTDEDGIADADDNCPAVSNAGQADADSDGLGDACDNDADNDGINNGLDNCPADANANQQDVDGDGIGDVCDPQDDRDTDGDGVIDSVDNCPMTANADQQDLDADTVGDACDPEDNRDSDSDGLSNELDLCADTPAGANIDGSGCAATQTNASCGDSFASVSANRHYQVILPSASGENISFEVFEPAEINCGQLALGAHPLVLHSHGFGGARVSDTGGEYTGNAIDRLVAGGYPVISIDLRGFGDSGGTVRVLDPDFEGLDLLQILDWAEANLDYLAWRDESTGEFAVRPETAVSVAGGVNLLTGSVGSSYGGGYQMLIHGVDEKQRLDAMVPDITWHNLPYSLNQGDVVKSAWSLLLVAGGSAGSYQPGLENQESPLARGLDPFVLETLVRGLATNEFPRDALDWFSYHSPRYWCGLNGQATMPYSVAASDLNNNITSEFNEAPGSNTYSGQPGVDILLTQGIRDTLFNFNEAWWNFQCLSERAENTGHEVRMMTHESGHIISSFIGETPEPLYLQAPGGKFACGEIDQRDATIAWFDEKLRRLPAAEYLSGENAICTSLADDDAVMIPVAEFKARRSANDDTAITFSEFNDLTASNVLNGVAAQAAHLLAQDVVVVPVLSVADSNGLIIAGIPQLDITVTTPQLINDAVCAMGSVPTLRTGCDSILFAGVAIRSAGGEWRLLDDQIAPVRGLGERSEVDLVGIAERLEQGDELGLWLSGYHPQYLEAFSRDVTIVAVNVAANLRLPLFAVKADGQPDFERSVAESLAAPTADSGSGLGGLPDLTDLGGGLPAP</sequence>
<feature type="region of interest" description="Disordered" evidence="1">
    <location>
        <begin position="124"/>
        <end position="285"/>
    </location>
</feature>
<feature type="region of interest" description="Disordered" evidence="1">
    <location>
        <begin position="922"/>
        <end position="952"/>
    </location>
</feature>
<dbReference type="PANTHER" id="PTHR10199">
    <property type="entry name" value="THROMBOSPONDIN"/>
    <property type="match status" value="1"/>
</dbReference>
<comment type="caution">
    <text evidence="3">The sequence shown here is derived from an EMBL/GenBank/DDBJ whole genome shotgun (WGS) entry which is preliminary data.</text>
</comment>
<evidence type="ECO:0000256" key="1">
    <source>
        <dbReference type="SAM" id="MobiDB-lite"/>
    </source>
</evidence>
<accession>A0ABS6VVN6</accession>
<organism evidence="3 4">
    <name type="scientific">Zhongshania aquimaris</name>
    <dbReference type="NCBI Taxonomy" id="2857107"/>
    <lineage>
        <taxon>Bacteria</taxon>
        <taxon>Pseudomonadati</taxon>
        <taxon>Pseudomonadota</taxon>
        <taxon>Gammaproteobacteria</taxon>
        <taxon>Cellvibrionales</taxon>
        <taxon>Spongiibacteraceae</taxon>
        <taxon>Zhongshania</taxon>
    </lineage>
</organism>
<gene>
    <name evidence="3" type="ORF">KXJ70_14830</name>
</gene>
<name>A0ABS6VVN6_9GAMM</name>
<feature type="compositionally biased region" description="Low complexity" evidence="1">
    <location>
        <begin position="199"/>
        <end position="208"/>
    </location>
</feature>
<evidence type="ECO:0000313" key="4">
    <source>
        <dbReference type="Proteomes" id="UP001166291"/>
    </source>
</evidence>
<feature type="region of interest" description="Disordered" evidence="1">
    <location>
        <begin position="50"/>
        <end position="92"/>
    </location>
</feature>
<proteinExistence type="predicted"/>
<dbReference type="Proteomes" id="UP001166291">
    <property type="component" value="Unassembled WGS sequence"/>
</dbReference>
<feature type="compositionally biased region" description="Acidic residues" evidence="1">
    <location>
        <begin position="219"/>
        <end position="240"/>
    </location>
</feature>
<dbReference type="PROSITE" id="PS51234">
    <property type="entry name" value="TSP3"/>
    <property type="match status" value="3"/>
</dbReference>
<feature type="compositionally biased region" description="Acidic residues" evidence="1">
    <location>
        <begin position="131"/>
        <end position="147"/>
    </location>
</feature>
<evidence type="ECO:0000259" key="2">
    <source>
        <dbReference type="Pfam" id="PF02129"/>
    </source>
</evidence>
<evidence type="ECO:0000313" key="3">
    <source>
        <dbReference type="EMBL" id="MBW2942068.1"/>
    </source>
</evidence>
<keyword evidence="4" id="KW-1185">Reference proteome</keyword>
<protein>
    <submittedName>
        <fullName evidence="3">Thrombospondin type 3 repeat-containing protein</fullName>
    </submittedName>
</protein>
<dbReference type="Pfam" id="PF02412">
    <property type="entry name" value="TSP_3"/>
    <property type="match status" value="6"/>
</dbReference>
<dbReference type="EMBL" id="JAHWDQ010000004">
    <property type="protein sequence ID" value="MBW2942068.1"/>
    <property type="molecule type" value="Genomic_DNA"/>
</dbReference>
<feature type="domain" description="Xaa-Pro dipeptidyl-peptidase-like" evidence="2">
    <location>
        <begin position="357"/>
        <end position="658"/>
    </location>
</feature>
<feature type="compositionally biased region" description="Acidic residues" evidence="1">
    <location>
        <begin position="257"/>
        <end position="270"/>
    </location>
</feature>
<feature type="compositionally biased region" description="Acidic residues" evidence="1">
    <location>
        <begin position="158"/>
        <end position="170"/>
    </location>
</feature>
<dbReference type="InterPro" id="IPR000383">
    <property type="entry name" value="Xaa-Pro-like_dom"/>
</dbReference>
<feature type="compositionally biased region" description="Acidic residues" evidence="1">
    <location>
        <begin position="72"/>
        <end position="82"/>
    </location>
</feature>
<reference evidence="3" key="1">
    <citation type="submission" date="2021-07" db="EMBL/GenBank/DDBJ databases">
        <title>Zhongshania sp. CAU 1632 isolated from seawater.</title>
        <authorList>
            <person name="Kim W."/>
        </authorList>
    </citation>
    <scope>NUCLEOTIDE SEQUENCE</scope>
    <source>
        <strain evidence="3">CAU 1632</strain>
    </source>
</reference>
<dbReference type="Pfam" id="PF02129">
    <property type="entry name" value="Peptidase_S15"/>
    <property type="match status" value="1"/>
</dbReference>
<dbReference type="InterPro" id="IPR017897">
    <property type="entry name" value="Thrombospondin_3_rpt"/>
</dbReference>
<dbReference type="InterPro" id="IPR003367">
    <property type="entry name" value="Thrombospondin_3-like_rpt"/>
</dbReference>